<accession>A0A7R8X0T8</accession>
<protein>
    <submittedName>
        <fullName evidence="1">Uncharacterized protein</fullName>
    </submittedName>
</protein>
<dbReference type="OrthoDB" id="10017160at2759"/>
<organism evidence="1">
    <name type="scientific">Darwinula stevensoni</name>
    <dbReference type="NCBI Taxonomy" id="69355"/>
    <lineage>
        <taxon>Eukaryota</taxon>
        <taxon>Metazoa</taxon>
        <taxon>Ecdysozoa</taxon>
        <taxon>Arthropoda</taxon>
        <taxon>Crustacea</taxon>
        <taxon>Oligostraca</taxon>
        <taxon>Ostracoda</taxon>
        <taxon>Podocopa</taxon>
        <taxon>Podocopida</taxon>
        <taxon>Darwinulocopina</taxon>
        <taxon>Darwinuloidea</taxon>
        <taxon>Darwinulidae</taxon>
        <taxon>Darwinula</taxon>
    </lineage>
</organism>
<dbReference type="EMBL" id="CAJPEV010000190">
    <property type="protein sequence ID" value="CAG0882053.1"/>
    <property type="molecule type" value="Genomic_DNA"/>
</dbReference>
<dbReference type="InterPro" id="IPR052709">
    <property type="entry name" value="Transposase-MT_Hybrid"/>
</dbReference>
<evidence type="ECO:0000313" key="2">
    <source>
        <dbReference type="Proteomes" id="UP000677054"/>
    </source>
</evidence>
<gene>
    <name evidence="1" type="ORF">DSTB1V02_LOCUS1856</name>
</gene>
<dbReference type="PANTHER" id="PTHR46060">
    <property type="entry name" value="MARINER MOS1 TRANSPOSASE-LIKE PROTEIN"/>
    <property type="match status" value="1"/>
</dbReference>
<dbReference type="AlphaFoldDB" id="A0A7R8X0T8"/>
<proteinExistence type="predicted"/>
<keyword evidence="2" id="KW-1185">Reference proteome</keyword>
<reference evidence="1" key="1">
    <citation type="submission" date="2020-11" db="EMBL/GenBank/DDBJ databases">
        <authorList>
            <person name="Tran Van P."/>
        </authorList>
    </citation>
    <scope>NUCLEOTIDE SEQUENCE</scope>
</reference>
<dbReference type="EMBL" id="LR899707">
    <property type="protein sequence ID" value="CAD7241878.1"/>
    <property type="molecule type" value="Genomic_DNA"/>
</dbReference>
<evidence type="ECO:0000313" key="1">
    <source>
        <dbReference type="EMBL" id="CAD7241878.1"/>
    </source>
</evidence>
<name>A0A7R8X0T8_9CRUS</name>
<dbReference type="PANTHER" id="PTHR46060:SF1">
    <property type="entry name" value="MARINER MOS1 TRANSPOSASE-LIKE PROTEIN"/>
    <property type="match status" value="1"/>
</dbReference>
<dbReference type="Proteomes" id="UP000677054">
    <property type="component" value="Unassembled WGS sequence"/>
</dbReference>
<sequence>MRILDASRRRRASTTASRCPSCKMILDDDGVRRLRCPFCGASWSVGNEAEDQLSLSQSRTSSLHLPLIDARPNLSLSGRFLGRFSPTHPNFTHIQGFTMRNGEERPASPEMSTLPPIALGGGSRRLVSMETSHRSLPSSASKLRQIRSARTPSKDTPPSEFQLIATPNKKIQRSTVDIEKEDFENMVQRARETGNYEEVGKVYTNVFQDFKSISATFKRASDQDSVTSLDSGLNMAFVNAVNDAMIGMPSNIHRIVLKSVFYGIMDESHRVCNQMSFSLGCKVHRDQTPSLAIIHRWVNVFKFVRKSFQDAAQSGRPEIANDKQTNKYWRKLIEDCRMAYASNQQIWGIGAHVVHIILREKLNVRNVCSSWVPNSLNKNRDHRVAVFHFMIMEFEDGQSRGTS</sequence>